<keyword evidence="5" id="KW-1185">Reference proteome</keyword>
<feature type="region of interest" description="Disordered" evidence="2">
    <location>
        <begin position="1"/>
        <end position="26"/>
    </location>
</feature>
<evidence type="ECO:0000259" key="3">
    <source>
        <dbReference type="PROSITE" id="PS50157"/>
    </source>
</evidence>
<keyword evidence="1" id="KW-0863">Zinc-finger</keyword>
<feature type="region of interest" description="Disordered" evidence="2">
    <location>
        <begin position="990"/>
        <end position="1045"/>
    </location>
</feature>
<feature type="compositionally biased region" description="Low complexity" evidence="2">
    <location>
        <begin position="693"/>
        <end position="705"/>
    </location>
</feature>
<feature type="compositionally biased region" description="Basic and acidic residues" evidence="2">
    <location>
        <begin position="1020"/>
        <end position="1034"/>
    </location>
</feature>
<feature type="compositionally biased region" description="Low complexity" evidence="2">
    <location>
        <begin position="630"/>
        <end position="641"/>
    </location>
</feature>
<dbReference type="AlphaFoldDB" id="A0A7J7J5J7"/>
<reference evidence="4" key="1">
    <citation type="submission" date="2020-06" db="EMBL/GenBank/DDBJ databases">
        <title>Draft genome of Bugula neritina, a colonial animal packing powerful symbionts and potential medicines.</title>
        <authorList>
            <person name="Rayko M."/>
        </authorList>
    </citation>
    <scope>NUCLEOTIDE SEQUENCE [LARGE SCALE GENOMIC DNA]</scope>
    <source>
        <strain evidence="4">Kwan_BN1</strain>
    </source>
</reference>
<dbReference type="SMART" id="SM00355">
    <property type="entry name" value="ZnF_C2H2"/>
    <property type="match status" value="4"/>
</dbReference>
<protein>
    <recommendedName>
        <fullName evidence="3">C2H2-type domain-containing protein</fullName>
    </recommendedName>
</protein>
<feature type="domain" description="C2H2-type" evidence="3">
    <location>
        <begin position="293"/>
        <end position="315"/>
    </location>
</feature>
<dbReference type="Gene3D" id="3.30.160.60">
    <property type="entry name" value="Classic Zinc Finger"/>
    <property type="match status" value="1"/>
</dbReference>
<feature type="compositionally biased region" description="Low complexity" evidence="2">
    <location>
        <begin position="713"/>
        <end position="731"/>
    </location>
</feature>
<feature type="region of interest" description="Disordered" evidence="2">
    <location>
        <begin position="769"/>
        <end position="846"/>
    </location>
</feature>
<dbReference type="EMBL" id="VXIV02003140">
    <property type="protein sequence ID" value="KAF6020916.1"/>
    <property type="molecule type" value="Genomic_DNA"/>
</dbReference>
<feature type="compositionally biased region" description="Basic and acidic residues" evidence="2">
    <location>
        <begin position="784"/>
        <end position="796"/>
    </location>
</feature>
<sequence length="1045" mass="112909">MIRHPGLPRNTILPSTNQLPHPQPRPAMDQRARYMFAVSAAPPQVPHQPVSQPLPPPPPVQMMKGGRPHTLSAPTSLSAANSTNHDKPLDLSARARPQKHPSPSTDKKSATQATVVPFADQPLDLTLPSKEKIIPAAAVESGRLVKMRNRSSASADQITDQPSTSTTNNLEGDMLGASIVNGGSSLLQNHPPDDILYLHCVRCTSSYGSEHAFKKHFRNSHGYTPTCDDVLIQGIKATKEYVMSKQDNQAVGANNSPPPRRHCNYCGWQCDQANSSLFTRHMKEHYDVTGCFYRCMYCSQEFSDPNTLRQHVVEHRVIYQHICAYCCLAYAAEEQLVSHMLTQHNMQYTSRKVGLPVSIVLPSPLTVAQTRHEINAPMNSSRMQVKGNPSQIYAEYMQPKMVHGKIAPFARPQLCAVMPTNPYSMQPAKPIMIASPRHVDMKSASSPGYKKSPPVYKSEPSAPVSDSIKGLAPRQTAQIDVKTLLYNAVELGFKNAEESIAVSTTINTVTNNRRPSYSMTAASYDHKSTVSPASTAMVTFPTSSKPGAHRPSHSPGCMDLSRKASYSYAPPLHTPMETFRPRQVSPVVETVDLSKPRFPVPRMHTPYGLFPSHSAHSPQNHPFVPSWSGTTAAHPAAHPATSANFNLSPRKPTPISVYYADKQKPASVPLPPLYPRPSASGTSNNSGLGGGSSTTLTSVSSTAANKAPLVDISGNESVSPSSSNSTSARESAQTDSQLQSSIKDGTCKEHLLPELAKAVNIEDDQLIEQDTKMEPPSPQSVRKLSVEEVGKNDEAKALSTKSKGSSNLEAKMKEYMRSKVGSPTSSSNQSEQSKSLGQSEKAFSDGSTIISEPAENKKSGGHSFLAAAEHCTVGASKADSTISPAGKPVSSSLNFQVNTATVTCATNTVFGDIIEKVVNSSLGISDTEYSSPSQNKASNAIPSLISNFSNPKSKKQLDASTCDSMSDIGSDKIQAMSACKVVLNPHSFPINNDSSGIRKKNSTESSDKPGFVTDNGVLDMSKKVVRKQEDDSVHQNKRRKVDKTD</sequence>
<feature type="compositionally biased region" description="Polar residues" evidence="2">
    <location>
        <begin position="799"/>
        <end position="808"/>
    </location>
</feature>
<evidence type="ECO:0000313" key="4">
    <source>
        <dbReference type="EMBL" id="KAF6020916.1"/>
    </source>
</evidence>
<accession>A0A7J7J5J7</accession>
<dbReference type="GO" id="GO:0008270">
    <property type="term" value="F:zinc ion binding"/>
    <property type="evidence" value="ECO:0007669"/>
    <property type="project" value="UniProtKB-KW"/>
</dbReference>
<organism evidence="4 5">
    <name type="scientific">Bugula neritina</name>
    <name type="common">Brown bryozoan</name>
    <name type="synonym">Sertularia neritina</name>
    <dbReference type="NCBI Taxonomy" id="10212"/>
    <lineage>
        <taxon>Eukaryota</taxon>
        <taxon>Metazoa</taxon>
        <taxon>Spiralia</taxon>
        <taxon>Lophotrochozoa</taxon>
        <taxon>Bryozoa</taxon>
        <taxon>Gymnolaemata</taxon>
        <taxon>Cheilostomatida</taxon>
        <taxon>Flustrina</taxon>
        <taxon>Buguloidea</taxon>
        <taxon>Bugulidae</taxon>
        <taxon>Bugula</taxon>
    </lineage>
</organism>
<keyword evidence="1" id="KW-0479">Metal-binding</keyword>
<feature type="compositionally biased region" description="Polar residues" evidence="2">
    <location>
        <begin position="72"/>
        <end position="83"/>
    </location>
</feature>
<dbReference type="OrthoDB" id="6102286at2759"/>
<gene>
    <name evidence="4" type="ORF">EB796_020719</name>
</gene>
<feature type="region of interest" description="Disordered" evidence="2">
    <location>
        <begin position="442"/>
        <end position="468"/>
    </location>
</feature>
<dbReference type="InterPro" id="IPR013087">
    <property type="entry name" value="Znf_C2H2_type"/>
</dbReference>
<feature type="region of interest" description="Disordered" evidence="2">
    <location>
        <begin position="42"/>
        <end position="113"/>
    </location>
</feature>
<evidence type="ECO:0000313" key="5">
    <source>
        <dbReference type="Proteomes" id="UP000593567"/>
    </source>
</evidence>
<feature type="compositionally biased region" description="Low complexity" evidence="2">
    <location>
        <begin position="42"/>
        <end position="51"/>
    </location>
</feature>
<feature type="region of interest" description="Disordered" evidence="2">
    <location>
        <begin position="668"/>
        <end position="743"/>
    </location>
</feature>
<feature type="compositionally biased region" description="Polar residues" evidence="2">
    <location>
        <begin position="733"/>
        <end position="743"/>
    </location>
</feature>
<feature type="compositionally biased region" description="Low complexity" evidence="2">
    <location>
        <begin position="822"/>
        <end position="835"/>
    </location>
</feature>
<evidence type="ECO:0000256" key="1">
    <source>
        <dbReference type="PROSITE-ProRule" id="PRU00042"/>
    </source>
</evidence>
<keyword evidence="1" id="KW-0862">Zinc</keyword>
<dbReference type="PROSITE" id="PS50157">
    <property type="entry name" value="ZINC_FINGER_C2H2_2"/>
    <property type="match status" value="1"/>
</dbReference>
<feature type="compositionally biased region" description="Basic residues" evidence="2">
    <location>
        <begin position="1035"/>
        <end position="1045"/>
    </location>
</feature>
<proteinExistence type="predicted"/>
<feature type="region of interest" description="Disordered" evidence="2">
    <location>
        <begin position="627"/>
        <end position="648"/>
    </location>
</feature>
<name>A0A7J7J5J7_BUGNE</name>
<comment type="caution">
    <text evidence="4">The sequence shown here is derived from an EMBL/GenBank/DDBJ whole genome shotgun (WGS) entry which is preliminary data.</text>
</comment>
<evidence type="ECO:0000256" key="2">
    <source>
        <dbReference type="SAM" id="MobiDB-lite"/>
    </source>
</evidence>
<dbReference type="Proteomes" id="UP000593567">
    <property type="component" value="Unassembled WGS sequence"/>
</dbReference>
<dbReference type="PROSITE" id="PS00028">
    <property type="entry name" value="ZINC_FINGER_C2H2_1"/>
    <property type="match status" value="3"/>
</dbReference>